<dbReference type="InterPro" id="IPR038763">
    <property type="entry name" value="DHH_sf"/>
</dbReference>
<reference evidence="1 2" key="1">
    <citation type="journal article" date="2016" name="Nat. Commun.">
        <title>Thousands of microbial genomes shed light on interconnected biogeochemical processes in an aquifer system.</title>
        <authorList>
            <person name="Anantharaman K."/>
            <person name="Brown C.T."/>
            <person name="Hug L.A."/>
            <person name="Sharon I."/>
            <person name="Castelle C.J."/>
            <person name="Probst A.J."/>
            <person name="Thomas B.C."/>
            <person name="Singh A."/>
            <person name="Wilkins M.J."/>
            <person name="Karaoz U."/>
            <person name="Brodie E.L."/>
            <person name="Williams K.H."/>
            <person name="Hubbard S.S."/>
            <person name="Banfield J.F."/>
        </authorList>
    </citation>
    <scope>NUCLEOTIDE SEQUENCE [LARGE SCALE GENOMIC DNA]</scope>
</reference>
<dbReference type="SUPFAM" id="SSF64182">
    <property type="entry name" value="DHH phosphoesterases"/>
    <property type="match status" value="1"/>
</dbReference>
<dbReference type="AlphaFoldDB" id="A0A1F8GXG9"/>
<organism evidence="1 2">
    <name type="scientific">Candidatus Yanofskybacteria bacterium RIFCSPLOWO2_01_FULL_49_25</name>
    <dbReference type="NCBI Taxonomy" id="1802701"/>
    <lineage>
        <taxon>Bacteria</taxon>
        <taxon>Candidatus Yanofskyibacteriota</taxon>
    </lineage>
</organism>
<name>A0A1F8GXG9_9BACT</name>
<comment type="caution">
    <text evidence="1">The sequence shown here is derived from an EMBL/GenBank/DDBJ whole genome shotgun (WGS) entry which is preliminary data.</text>
</comment>
<evidence type="ECO:0008006" key="3">
    <source>
        <dbReference type="Google" id="ProtNLM"/>
    </source>
</evidence>
<sequence length="317" mass="36586">MDFHLYFHDDLDGIATGAVFLKFLRTRGDQFTSYTPLEYGPALDKIWREYAFKSPSVLVDFRYHPSADWWVDHHGTAFFYDEWKASYHDDAQHYYDPKGQSGCGTMIMFLKKQHGYDVPDYHHELARRVDAIDSASFESVEEAISTTLPHMQLSLIIEGFVQKDRASEYQAFRQAMIGALADTPLADIVREPQYREYLEKAAHNVSTEIEHIKADAQLRERAIYIDHSNRGMPYNRFIPFSLFPKQLYVMTVIKQEGVYKVTFSVNPWRKAESKLVLGEIAREYGGGGHPGIGALRVSSREEALKIAEEVLRRLNEF</sequence>
<dbReference type="EMBL" id="MGKP01000009">
    <property type="protein sequence ID" value="OGN29139.1"/>
    <property type="molecule type" value="Genomic_DNA"/>
</dbReference>
<dbReference type="Proteomes" id="UP000179047">
    <property type="component" value="Unassembled WGS sequence"/>
</dbReference>
<evidence type="ECO:0000313" key="2">
    <source>
        <dbReference type="Proteomes" id="UP000179047"/>
    </source>
</evidence>
<proteinExistence type="predicted"/>
<protein>
    <recommendedName>
        <fullName evidence="3">DHHA1 domain-containing protein</fullName>
    </recommendedName>
</protein>
<dbReference type="STRING" id="1802701.A3A33_02660"/>
<gene>
    <name evidence="1" type="ORF">A3A33_02660</name>
</gene>
<evidence type="ECO:0000313" key="1">
    <source>
        <dbReference type="EMBL" id="OGN29139.1"/>
    </source>
</evidence>
<accession>A0A1F8GXG9</accession>